<accession>A0A183SRF8</accession>
<dbReference type="Proteomes" id="UP000275846">
    <property type="component" value="Unassembled WGS sequence"/>
</dbReference>
<evidence type="ECO:0000313" key="5">
    <source>
        <dbReference type="WBParaSite" id="SSLN_0000702001-mRNA-1"/>
    </source>
</evidence>
<gene>
    <name evidence="3" type="ORF">SSLN_LOCUS6806</name>
</gene>
<sequence length="89" mass="10172">MPRIQLALLSTAILAPLSSALTMQEALADPEKFIFFDQGPFNWYMHMGIAMLLTYLILLAFTVITTLITRSKGFSRKMREPIRKSSFMK</sequence>
<name>A0A183SRF8_SCHSO</name>
<dbReference type="OrthoDB" id="6264453at2759"/>
<evidence type="ECO:0000313" key="4">
    <source>
        <dbReference type="Proteomes" id="UP000275846"/>
    </source>
</evidence>
<proteinExistence type="predicted"/>
<keyword evidence="1" id="KW-1133">Transmembrane helix</keyword>
<organism evidence="5">
    <name type="scientific">Schistocephalus solidus</name>
    <name type="common">Tapeworm</name>
    <dbReference type="NCBI Taxonomy" id="70667"/>
    <lineage>
        <taxon>Eukaryota</taxon>
        <taxon>Metazoa</taxon>
        <taxon>Spiralia</taxon>
        <taxon>Lophotrochozoa</taxon>
        <taxon>Platyhelminthes</taxon>
        <taxon>Cestoda</taxon>
        <taxon>Eucestoda</taxon>
        <taxon>Diphyllobothriidea</taxon>
        <taxon>Diphyllobothriidae</taxon>
        <taxon>Schistocephalus</taxon>
    </lineage>
</organism>
<keyword evidence="1" id="KW-0812">Transmembrane</keyword>
<reference evidence="5" key="1">
    <citation type="submission" date="2016-06" db="UniProtKB">
        <authorList>
            <consortium name="WormBaseParasite"/>
        </authorList>
    </citation>
    <scope>IDENTIFICATION</scope>
</reference>
<feature type="signal peptide" evidence="2">
    <location>
        <begin position="1"/>
        <end position="20"/>
    </location>
</feature>
<reference evidence="3 4" key="2">
    <citation type="submission" date="2018-11" db="EMBL/GenBank/DDBJ databases">
        <authorList>
            <consortium name="Pathogen Informatics"/>
        </authorList>
    </citation>
    <scope>NUCLEOTIDE SEQUENCE [LARGE SCALE GENOMIC DNA]</scope>
    <source>
        <strain evidence="3 4">NST_G2</strain>
    </source>
</reference>
<feature type="transmembrane region" description="Helical" evidence="1">
    <location>
        <begin position="44"/>
        <end position="69"/>
    </location>
</feature>
<protein>
    <submittedName>
        <fullName evidence="5">Cytochrome c biogenesis protein ResB</fullName>
    </submittedName>
</protein>
<dbReference type="EMBL" id="UYSU01033859">
    <property type="protein sequence ID" value="VDL93191.1"/>
    <property type="molecule type" value="Genomic_DNA"/>
</dbReference>
<evidence type="ECO:0000256" key="2">
    <source>
        <dbReference type="SAM" id="SignalP"/>
    </source>
</evidence>
<evidence type="ECO:0000313" key="3">
    <source>
        <dbReference type="EMBL" id="VDL93191.1"/>
    </source>
</evidence>
<keyword evidence="4" id="KW-1185">Reference proteome</keyword>
<keyword evidence="1" id="KW-0472">Membrane</keyword>
<keyword evidence="2" id="KW-0732">Signal</keyword>
<feature type="chain" id="PRO_5043141268" evidence="2">
    <location>
        <begin position="21"/>
        <end position="89"/>
    </location>
</feature>
<dbReference type="AlphaFoldDB" id="A0A183SRF8"/>
<dbReference type="WBParaSite" id="SSLN_0000702001-mRNA-1">
    <property type="protein sequence ID" value="SSLN_0000702001-mRNA-1"/>
    <property type="gene ID" value="SSLN_0000702001"/>
</dbReference>
<evidence type="ECO:0000256" key="1">
    <source>
        <dbReference type="SAM" id="Phobius"/>
    </source>
</evidence>